<dbReference type="OrthoDB" id="5808658at2759"/>
<evidence type="ECO:0000313" key="2">
    <source>
        <dbReference type="EMBL" id="EFP01113.1"/>
    </source>
</evidence>
<evidence type="ECO:0000256" key="1">
    <source>
        <dbReference type="SAM" id="Phobius"/>
    </source>
</evidence>
<name>E3NJR0_CAERE</name>
<dbReference type="HOGENOM" id="CLU_2148190_0_0_1"/>
<organism evidence="3">
    <name type="scientific">Caenorhabditis remanei</name>
    <name type="common">Caenorhabditis vulgaris</name>
    <dbReference type="NCBI Taxonomy" id="31234"/>
    <lineage>
        <taxon>Eukaryota</taxon>
        <taxon>Metazoa</taxon>
        <taxon>Ecdysozoa</taxon>
        <taxon>Nematoda</taxon>
        <taxon>Chromadorea</taxon>
        <taxon>Rhabditida</taxon>
        <taxon>Rhabditina</taxon>
        <taxon>Rhabditomorpha</taxon>
        <taxon>Rhabditoidea</taxon>
        <taxon>Rhabditidae</taxon>
        <taxon>Peloderinae</taxon>
        <taxon>Caenorhabditis</taxon>
    </lineage>
</organism>
<gene>
    <name evidence="2" type="ORF">CRE_15781</name>
</gene>
<evidence type="ECO:0000313" key="3">
    <source>
        <dbReference type="Proteomes" id="UP000008281"/>
    </source>
</evidence>
<sequence length="112" mass="13189">MDYIRKEFLEDPKTNMKLFWCRNVNHFLEWTCANEDLRHFSRQEQVGKRAKGAPADKFLFQTLLIAENFLSIACLTSFYGFLRIQREQFEKSSEDGTVPPPCSVEWFAQIST</sequence>
<feature type="transmembrane region" description="Helical" evidence="1">
    <location>
        <begin position="58"/>
        <end position="82"/>
    </location>
</feature>
<dbReference type="InParanoid" id="E3NJR0"/>
<keyword evidence="3" id="KW-1185">Reference proteome</keyword>
<protein>
    <submittedName>
        <fullName evidence="2">Uncharacterized protein</fullName>
    </submittedName>
</protein>
<reference evidence="2" key="1">
    <citation type="submission" date="2007-07" db="EMBL/GenBank/DDBJ databases">
        <title>PCAP assembly of the Caenorhabditis remanei genome.</title>
        <authorList>
            <consortium name="The Caenorhabditis remanei Sequencing Consortium"/>
            <person name="Wilson R.K."/>
        </authorList>
    </citation>
    <scope>NUCLEOTIDE SEQUENCE [LARGE SCALE GENOMIC DNA]</scope>
    <source>
        <strain evidence="2">PB4641</strain>
    </source>
</reference>
<keyword evidence="1" id="KW-0812">Transmembrane</keyword>
<dbReference type="Proteomes" id="UP000008281">
    <property type="component" value="Unassembled WGS sequence"/>
</dbReference>
<dbReference type="STRING" id="31234.E3NJR0"/>
<proteinExistence type="predicted"/>
<keyword evidence="1" id="KW-0472">Membrane</keyword>
<dbReference type="EMBL" id="DS268753">
    <property type="protein sequence ID" value="EFP01113.1"/>
    <property type="molecule type" value="Genomic_DNA"/>
</dbReference>
<keyword evidence="1" id="KW-1133">Transmembrane helix</keyword>
<dbReference type="eggNOG" id="KOG3575">
    <property type="taxonomic scope" value="Eukaryota"/>
</dbReference>
<dbReference type="AlphaFoldDB" id="E3NJR0"/>
<accession>E3NJR0</accession>